<keyword evidence="3" id="KW-1185">Reference proteome</keyword>
<evidence type="ECO:0000313" key="2">
    <source>
        <dbReference type="EMBL" id="RLM80337.1"/>
    </source>
</evidence>
<dbReference type="EMBL" id="PQIB02000012">
    <property type="protein sequence ID" value="RLM80337.1"/>
    <property type="molecule type" value="Genomic_DNA"/>
</dbReference>
<comment type="caution">
    <text evidence="2">The sequence shown here is derived from an EMBL/GenBank/DDBJ whole genome shotgun (WGS) entry which is preliminary data.</text>
</comment>
<proteinExistence type="predicted"/>
<gene>
    <name evidence="2" type="ORF">C2845_PM12G28230</name>
</gene>
<dbReference type="Proteomes" id="UP000275267">
    <property type="component" value="Unassembled WGS sequence"/>
</dbReference>
<accession>A0A3L6QK43</accession>
<feature type="compositionally biased region" description="Basic and acidic residues" evidence="1">
    <location>
        <begin position="168"/>
        <end position="178"/>
    </location>
</feature>
<feature type="region of interest" description="Disordered" evidence="1">
    <location>
        <begin position="1"/>
        <end position="190"/>
    </location>
</feature>
<dbReference type="AlphaFoldDB" id="A0A3L6QK43"/>
<dbReference type="STRING" id="4540.A0A3L6QK43"/>
<feature type="compositionally biased region" description="Low complexity" evidence="1">
    <location>
        <begin position="24"/>
        <end position="34"/>
    </location>
</feature>
<organism evidence="2 3">
    <name type="scientific">Panicum miliaceum</name>
    <name type="common">Proso millet</name>
    <name type="synonym">Broomcorn millet</name>
    <dbReference type="NCBI Taxonomy" id="4540"/>
    <lineage>
        <taxon>Eukaryota</taxon>
        <taxon>Viridiplantae</taxon>
        <taxon>Streptophyta</taxon>
        <taxon>Embryophyta</taxon>
        <taxon>Tracheophyta</taxon>
        <taxon>Spermatophyta</taxon>
        <taxon>Magnoliopsida</taxon>
        <taxon>Liliopsida</taxon>
        <taxon>Poales</taxon>
        <taxon>Poaceae</taxon>
        <taxon>PACMAD clade</taxon>
        <taxon>Panicoideae</taxon>
        <taxon>Panicodae</taxon>
        <taxon>Paniceae</taxon>
        <taxon>Panicinae</taxon>
        <taxon>Panicum</taxon>
        <taxon>Panicum sect. Panicum</taxon>
    </lineage>
</organism>
<name>A0A3L6QK43_PANMI</name>
<protein>
    <submittedName>
        <fullName evidence="2">Uncharacterized protein</fullName>
    </submittedName>
</protein>
<feature type="compositionally biased region" description="Basic and acidic residues" evidence="1">
    <location>
        <begin position="47"/>
        <end position="67"/>
    </location>
</feature>
<evidence type="ECO:0000256" key="1">
    <source>
        <dbReference type="SAM" id="MobiDB-lite"/>
    </source>
</evidence>
<evidence type="ECO:0000313" key="3">
    <source>
        <dbReference type="Proteomes" id="UP000275267"/>
    </source>
</evidence>
<sequence>MRGRCCLAPSGTPSRRSSTRPRRTTSCAASRASSGKVRWGSSAGTITHDRQVHDLSTKVRGVADGRRRVPSRGQPSRSRRSSDERRLITESVPKPAPAPRLDALVPSDAAPAPPSSPISKESSPSPQPGMGDGHQDPDSSPPRSPSRRSDAVVEGVGAAAFPGPPRRGSPEGRKARAAEDEDAATIGVLG</sequence>
<reference evidence="3" key="1">
    <citation type="journal article" date="2019" name="Nat. Commun.">
        <title>The genome of broomcorn millet.</title>
        <authorList>
            <person name="Zou C."/>
            <person name="Miki D."/>
            <person name="Li D."/>
            <person name="Tang Q."/>
            <person name="Xiao L."/>
            <person name="Rajput S."/>
            <person name="Deng P."/>
            <person name="Jia W."/>
            <person name="Huang R."/>
            <person name="Zhang M."/>
            <person name="Sun Y."/>
            <person name="Hu J."/>
            <person name="Fu X."/>
            <person name="Schnable P.S."/>
            <person name="Li F."/>
            <person name="Zhang H."/>
            <person name="Feng B."/>
            <person name="Zhu X."/>
            <person name="Liu R."/>
            <person name="Schnable J.C."/>
            <person name="Zhu J.-K."/>
            <person name="Zhang H."/>
        </authorList>
    </citation>
    <scope>NUCLEOTIDE SEQUENCE [LARGE SCALE GENOMIC DNA]</scope>
</reference>